<sequence>MGQRRGKYSDDELEAAVQAVLAGTSDRGQGI</sequence>
<evidence type="ECO:0000313" key="4">
    <source>
        <dbReference type="Proteomes" id="UP000435112"/>
    </source>
</evidence>
<dbReference type="EMBL" id="QXFV01000236">
    <property type="protein sequence ID" value="KAE9044535.1"/>
    <property type="molecule type" value="Genomic_DNA"/>
</dbReference>
<dbReference type="Proteomes" id="UP000435112">
    <property type="component" value="Unassembled WGS sequence"/>
</dbReference>
<protein>
    <recommendedName>
        <fullName evidence="5">HTH psq-type domain-containing protein</fullName>
    </recommendedName>
</protein>
<name>A0A6A3NGB9_9STRA</name>
<accession>A0A6A3NGB9</accession>
<dbReference type="Proteomes" id="UP000429607">
    <property type="component" value="Unassembled WGS sequence"/>
</dbReference>
<evidence type="ECO:0000313" key="3">
    <source>
        <dbReference type="Proteomes" id="UP000429607"/>
    </source>
</evidence>
<organism evidence="2 3">
    <name type="scientific">Phytophthora rubi</name>
    <dbReference type="NCBI Taxonomy" id="129364"/>
    <lineage>
        <taxon>Eukaryota</taxon>
        <taxon>Sar</taxon>
        <taxon>Stramenopiles</taxon>
        <taxon>Oomycota</taxon>
        <taxon>Peronosporomycetes</taxon>
        <taxon>Peronosporales</taxon>
        <taxon>Peronosporaceae</taxon>
        <taxon>Phytophthora</taxon>
    </lineage>
</organism>
<gene>
    <name evidence="2" type="ORF">PR001_g5316</name>
    <name evidence="1" type="ORF">PR002_g5925</name>
</gene>
<dbReference type="OrthoDB" id="10280777at2759"/>
<comment type="caution">
    <text evidence="2">The sequence shown here is derived from an EMBL/GenBank/DDBJ whole genome shotgun (WGS) entry which is preliminary data.</text>
</comment>
<evidence type="ECO:0008006" key="5">
    <source>
        <dbReference type="Google" id="ProtNLM"/>
    </source>
</evidence>
<reference evidence="3 4" key="1">
    <citation type="submission" date="2018-09" db="EMBL/GenBank/DDBJ databases">
        <title>Genomic investigation of the strawberry pathogen Phytophthora fragariae indicates pathogenicity is determined by transcriptional variation in three key races.</title>
        <authorList>
            <person name="Adams T.M."/>
            <person name="Armitage A.D."/>
            <person name="Sobczyk M.K."/>
            <person name="Bates H.J."/>
            <person name="Dunwell J.M."/>
            <person name="Nellist C.F."/>
            <person name="Harrison R.J."/>
        </authorList>
    </citation>
    <scope>NUCLEOTIDE SEQUENCE [LARGE SCALE GENOMIC DNA]</scope>
    <source>
        <strain evidence="2 3">SCRP249</strain>
        <strain evidence="1 4">SCRP324</strain>
    </source>
</reference>
<evidence type="ECO:0000313" key="2">
    <source>
        <dbReference type="EMBL" id="KAE9044535.1"/>
    </source>
</evidence>
<proteinExistence type="predicted"/>
<dbReference type="EMBL" id="QXFU01000259">
    <property type="protein sequence ID" value="KAE9038639.1"/>
    <property type="molecule type" value="Genomic_DNA"/>
</dbReference>
<evidence type="ECO:0000313" key="1">
    <source>
        <dbReference type="EMBL" id="KAE9038639.1"/>
    </source>
</evidence>
<dbReference type="AlphaFoldDB" id="A0A6A3NGB9"/>